<dbReference type="KEGG" id="pfaa:MM59RIKEN_07660"/>
<reference evidence="2" key="1">
    <citation type="submission" date="2020-09" db="EMBL/GenBank/DDBJ databases">
        <title>New species isolated from human feces.</title>
        <authorList>
            <person name="Kitahara M."/>
            <person name="Shigeno Y."/>
            <person name="Shime M."/>
            <person name="Matsumoto Y."/>
            <person name="Nakamura S."/>
            <person name="Motooka D."/>
            <person name="Fukuoka S."/>
            <person name="Nishikawa H."/>
            <person name="Benno Y."/>
        </authorList>
    </citation>
    <scope>NUCLEOTIDE SEQUENCE</scope>
    <source>
        <strain evidence="2">MM59</strain>
    </source>
</reference>
<feature type="domain" description="DUF551" evidence="1">
    <location>
        <begin position="3"/>
        <end position="73"/>
    </location>
</feature>
<sequence length="75" mass="8883">MDWIKCTDRMPPDMEPVMVTVRVNDGGKQTWVDARYNPEYKEWEQLADAVGDYWEGLGKDYEVTHWMPYPEPAED</sequence>
<evidence type="ECO:0000313" key="3">
    <source>
        <dbReference type="Proteomes" id="UP000679848"/>
    </source>
</evidence>
<name>A0A810QB23_9FIRM</name>
<accession>A0A810QB23</accession>
<evidence type="ECO:0000259" key="1">
    <source>
        <dbReference type="Pfam" id="PF04448"/>
    </source>
</evidence>
<proteinExistence type="predicted"/>
<evidence type="ECO:0000313" key="2">
    <source>
        <dbReference type="EMBL" id="BCK83447.1"/>
    </source>
</evidence>
<keyword evidence="3" id="KW-1185">Reference proteome</keyword>
<dbReference type="EMBL" id="AP023420">
    <property type="protein sequence ID" value="BCK83447.1"/>
    <property type="molecule type" value="Genomic_DNA"/>
</dbReference>
<dbReference type="InterPro" id="IPR007539">
    <property type="entry name" value="DUF551"/>
</dbReference>
<organism evidence="2 3">
    <name type="scientific">Pusillibacter faecalis</name>
    <dbReference type="NCBI Taxonomy" id="2714358"/>
    <lineage>
        <taxon>Bacteria</taxon>
        <taxon>Bacillati</taxon>
        <taxon>Bacillota</taxon>
        <taxon>Clostridia</taxon>
        <taxon>Eubacteriales</taxon>
        <taxon>Oscillospiraceae</taxon>
        <taxon>Pusillibacter</taxon>
    </lineage>
</organism>
<gene>
    <name evidence="2" type="ORF">MM59RIKEN_07660</name>
</gene>
<dbReference type="Pfam" id="PF04448">
    <property type="entry name" value="DUF551"/>
    <property type="match status" value="1"/>
</dbReference>
<dbReference type="AlphaFoldDB" id="A0A810QB23"/>
<dbReference type="Proteomes" id="UP000679848">
    <property type="component" value="Chromosome"/>
</dbReference>
<protein>
    <recommendedName>
        <fullName evidence="1">DUF551 domain-containing protein</fullName>
    </recommendedName>
</protein>